<dbReference type="InterPro" id="IPR036895">
    <property type="entry name" value="Uracil-DNA_glycosylase-like_sf"/>
</dbReference>
<comment type="caution">
    <text evidence="1">The sequence shown here is derived from an EMBL/GenBank/DDBJ whole genome shotgun (WGS) entry which is preliminary data.</text>
</comment>
<organism evidence="1 2">
    <name type="scientific">Candidatus Cryptobacteroides excrementavium</name>
    <dbReference type="NCBI Taxonomy" id="2840759"/>
    <lineage>
        <taxon>Bacteria</taxon>
        <taxon>Pseudomonadati</taxon>
        <taxon>Bacteroidota</taxon>
        <taxon>Bacteroidia</taxon>
        <taxon>Bacteroidales</taxon>
        <taxon>Candidatus Cryptobacteroides</taxon>
    </lineage>
</organism>
<reference evidence="1" key="2">
    <citation type="journal article" date="2021" name="PeerJ">
        <title>Extensive microbial diversity within the chicken gut microbiome revealed by metagenomics and culture.</title>
        <authorList>
            <person name="Gilroy R."/>
            <person name="Ravi A."/>
            <person name="Getino M."/>
            <person name="Pursley I."/>
            <person name="Horton D.L."/>
            <person name="Alikhan N.F."/>
            <person name="Baker D."/>
            <person name="Gharbi K."/>
            <person name="Hall N."/>
            <person name="Watson M."/>
            <person name="Adriaenssens E.M."/>
            <person name="Foster-Nyarko E."/>
            <person name="Jarju S."/>
            <person name="Secka A."/>
            <person name="Antonio M."/>
            <person name="Oren A."/>
            <person name="Chaudhuri R.R."/>
            <person name="La Ragione R."/>
            <person name="Hildebrand F."/>
            <person name="Pallen M.J."/>
        </authorList>
    </citation>
    <scope>NUCLEOTIDE SEQUENCE</scope>
    <source>
        <strain evidence="1">B2-16538</strain>
    </source>
</reference>
<feature type="non-terminal residue" evidence="1">
    <location>
        <position position="1"/>
    </location>
</feature>
<dbReference type="AlphaFoldDB" id="A0A9D9J1L4"/>
<evidence type="ECO:0008006" key="3">
    <source>
        <dbReference type="Google" id="ProtNLM"/>
    </source>
</evidence>
<evidence type="ECO:0000313" key="1">
    <source>
        <dbReference type="EMBL" id="MBO8484906.1"/>
    </source>
</evidence>
<protein>
    <recommendedName>
        <fullName evidence="3">Uracil-DNA glycosylase</fullName>
    </recommendedName>
</protein>
<name>A0A9D9J1L4_9BACT</name>
<evidence type="ECO:0000313" key="2">
    <source>
        <dbReference type="Proteomes" id="UP000823750"/>
    </source>
</evidence>
<dbReference type="SUPFAM" id="SSF52141">
    <property type="entry name" value="Uracil-DNA glycosylase-like"/>
    <property type="match status" value="1"/>
</dbReference>
<dbReference type="Proteomes" id="UP000823750">
    <property type="component" value="Unassembled WGS sequence"/>
</dbReference>
<reference evidence="1" key="1">
    <citation type="submission" date="2020-10" db="EMBL/GenBank/DDBJ databases">
        <authorList>
            <person name="Gilroy R."/>
        </authorList>
    </citation>
    <scope>NUCLEOTIDE SEQUENCE</scope>
    <source>
        <strain evidence="1">B2-16538</strain>
    </source>
</reference>
<dbReference type="Gene3D" id="3.40.470.10">
    <property type="entry name" value="Uracil-DNA glycosylase-like domain"/>
    <property type="match status" value="1"/>
</dbReference>
<dbReference type="EMBL" id="JADILX010000011">
    <property type="protein sequence ID" value="MBO8484906.1"/>
    <property type="molecule type" value="Genomic_DNA"/>
</dbReference>
<proteinExistence type="predicted"/>
<accession>A0A9D9J1L4</accession>
<gene>
    <name evidence="1" type="ORF">IAB78_00585</name>
</gene>
<sequence length="98" mass="10484">LLEKIPECTAIVATGEKAAEAAAAFFGCKAPATGKCIEIIMDGSNSSKGQEDPANGKCPCNARHLMFWRMPSSSRAYPLSLEKKAEAYRNMFISAGIL</sequence>